<dbReference type="Pfam" id="PF01709">
    <property type="entry name" value="Transcrip_reg"/>
    <property type="match status" value="1"/>
</dbReference>
<dbReference type="InterPro" id="IPR002876">
    <property type="entry name" value="Transcrip_reg_TACO1-like"/>
</dbReference>
<evidence type="ECO:0000256" key="3">
    <source>
        <dbReference type="ARBA" id="ARBA00023015"/>
    </source>
</evidence>
<dbReference type="Proteomes" id="UP000324143">
    <property type="component" value="Unassembled WGS sequence"/>
</dbReference>
<dbReference type="AlphaFoldDB" id="A0A5D0MIX4"/>
<dbReference type="PANTHER" id="PTHR12532:SF6">
    <property type="entry name" value="TRANSCRIPTIONAL REGULATORY PROTEIN YEBC-RELATED"/>
    <property type="match status" value="1"/>
</dbReference>
<dbReference type="GO" id="GO:0003677">
    <property type="term" value="F:DNA binding"/>
    <property type="evidence" value="ECO:0007669"/>
    <property type="project" value="UniProtKB-UniRule"/>
</dbReference>
<comment type="subcellular location">
    <subcellularLocation>
        <location evidence="6">Cytoplasm</location>
    </subcellularLocation>
</comment>
<dbReference type="InterPro" id="IPR017856">
    <property type="entry name" value="Integrase-like_N"/>
</dbReference>
<dbReference type="SUPFAM" id="SSF75625">
    <property type="entry name" value="YebC-like"/>
    <property type="match status" value="1"/>
</dbReference>
<evidence type="ECO:0000256" key="5">
    <source>
        <dbReference type="ARBA" id="ARBA00023163"/>
    </source>
</evidence>
<keyword evidence="5 6" id="KW-0804">Transcription</keyword>
<proteinExistence type="inferred from homology"/>
<evidence type="ECO:0000313" key="10">
    <source>
        <dbReference type="EMBL" id="TYB31380.1"/>
    </source>
</evidence>
<comment type="similarity">
    <text evidence="1 6">Belongs to the TACO1 family.</text>
</comment>
<dbReference type="Pfam" id="PF20772">
    <property type="entry name" value="TACO1_YebC_N"/>
    <property type="match status" value="1"/>
</dbReference>
<gene>
    <name evidence="10" type="ORF">FXF47_04360</name>
</gene>
<keyword evidence="3 6" id="KW-0805">Transcription regulation</keyword>
<dbReference type="NCBIfam" id="TIGR01033">
    <property type="entry name" value="YebC/PmpR family DNA-binding transcriptional regulator"/>
    <property type="match status" value="1"/>
</dbReference>
<dbReference type="InterPro" id="IPR026564">
    <property type="entry name" value="Transcrip_reg_TACO1-like_dom3"/>
</dbReference>
<dbReference type="NCBIfam" id="NF009044">
    <property type="entry name" value="PRK12378.1"/>
    <property type="match status" value="1"/>
</dbReference>
<organism evidence="10 11">
    <name type="scientific">Candidatus Mcinerneyibacterium aminivorans</name>
    <dbReference type="NCBI Taxonomy" id="2703815"/>
    <lineage>
        <taxon>Bacteria</taxon>
        <taxon>Candidatus Macinerneyibacteriota</taxon>
        <taxon>Candidatus Mcinerneyibacteria</taxon>
        <taxon>Candidatus Mcinerneyibacteriales</taxon>
        <taxon>Candidatus Mcinerneyibacteriaceae</taxon>
        <taxon>Candidatus Mcinerneyibacterium</taxon>
    </lineage>
</organism>
<keyword evidence="4 6" id="KW-0238">DNA-binding</keyword>
<dbReference type="FunFam" id="1.10.10.200:FF:000002">
    <property type="entry name" value="Probable transcriptional regulatory protein CLM62_37755"/>
    <property type="match status" value="1"/>
</dbReference>
<evidence type="ECO:0000256" key="7">
    <source>
        <dbReference type="SAM" id="MobiDB-lite"/>
    </source>
</evidence>
<dbReference type="InterPro" id="IPR049083">
    <property type="entry name" value="TACO1_YebC_N"/>
</dbReference>
<evidence type="ECO:0000313" key="11">
    <source>
        <dbReference type="Proteomes" id="UP000324143"/>
    </source>
</evidence>
<name>A0A5D0MIX4_9BACT</name>
<feature type="domain" description="TACO1/YebC-like second and third" evidence="8">
    <location>
        <begin position="82"/>
        <end position="237"/>
    </location>
</feature>
<feature type="region of interest" description="Disordered" evidence="7">
    <location>
        <begin position="1"/>
        <end position="20"/>
    </location>
</feature>
<comment type="caution">
    <text evidence="10">The sequence shown here is derived from an EMBL/GenBank/DDBJ whole genome shotgun (WGS) entry which is preliminary data.</text>
</comment>
<evidence type="ECO:0000256" key="6">
    <source>
        <dbReference type="HAMAP-Rule" id="MF_00693"/>
    </source>
</evidence>
<dbReference type="Gene3D" id="1.10.10.200">
    <property type="match status" value="1"/>
</dbReference>
<feature type="domain" description="TACO1/YebC-like N-terminal" evidence="9">
    <location>
        <begin position="5"/>
        <end position="76"/>
    </location>
</feature>
<dbReference type="HAMAP" id="MF_00693">
    <property type="entry name" value="Transcrip_reg_TACO1"/>
    <property type="match status" value="1"/>
</dbReference>
<protein>
    <recommendedName>
        <fullName evidence="6">Probable transcriptional regulatory protein FXF47_04360</fullName>
    </recommendedName>
</protein>
<evidence type="ECO:0000259" key="9">
    <source>
        <dbReference type="Pfam" id="PF20772"/>
    </source>
</evidence>
<dbReference type="NCBIfam" id="NF001030">
    <property type="entry name" value="PRK00110.1"/>
    <property type="match status" value="1"/>
</dbReference>
<dbReference type="EMBL" id="VSIX01000035">
    <property type="protein sequence ID" value="TYB31380.1"/>
    <property type="molecule type" value="Genomic_DNA"/>
</dbReference>
<evidence type="ECO:0000256" key="2">
    <source>
        <dbReference type="ARBA" id="ARBA00022490"/>
    </source>
</evidence>
<evidence type="ECO:0000259" key="8">
    <source>
        <dbReference type="Pfam" id="PF01709"/>
    </source>
</evidence>
<dbReference type="GO" id="GO:0006355">
    <property type="term" value="P:regulation of DNA-templated transcription"/>
    <property type="evidence" value="ECO:0007669"/>
    <property type="project" value="UniProtKB-UniRule"/>
</dbReference>
<keyword evidence="11" id="KW-1185">Reference proteome</keyword>
<feature type="compositionally biased region" description="Basic residues" evidence="7">
    <location>
        <begin position="9"/>
        <end position="20"/>
    </location>
</feature>
<dbReference type="InterPro" id="IPR029072">
    <property type="entry name" value="YebC-like"/>
</dbReference>
<evidence type="ECO:0000256" key="1">
    <source>
        <dbReference type="ARBA" id="ARBA00008724"/>
    </source>
</evidence>
<sequence length="250" mass="28672">MAGHSKWANIKHKKKKEDKKRAKLFSKLSKKITVAAREGGGDPEYNSNLRMYIEKAKQNNMPKENIERAVKKGTGELPGVTYEDAVYECYGPNGVALYIEVTTDNTNRTVGEIRHILDNYDGNMGEDGSVAWMFNRKGLIYIDRKSIEEEELTNKAIESGVEDIEISDEAYILYCDPRRFHEILDDLKKLDLNIENSEMSMIPKNTINLNKEAAKKILNLMDELEDHDDVQNVHANFEIDDKIINQIMDE</sequence>
<dbReference type="InterPro" id="IPR048300">
    <property type="entry name" value="TACO1_YebC-like_2nd/3rd_dom"/>
</dbReference>
<keyword evidence="2 6" id="KW-0963">Cytoplasm</keyword>
<dbReference type="Gene3D" id="3.30.70.980">
    <property type="match status" value="2"/>
</dbReference>
<dbReference type="GO" id="GO:0005829">
    <property type="term" value="C:cytosol"/>
    <property type="evidence" value="ECO:0007669"/>
    <property type="project" value="TreeGrafter"/>
</dbReference>
<evidence type="ECO:0000256" key="4">
    <source>
        <dbReference type="ARBA" id="ARBA00023125"/>
    </source>
</evidence>
<dbReference type="PANTHER" id="PTHR12532">
    <property type="entry name" value="TRANSLATIONAL ACTIVATOR OF CYTOCHROME C OXIDASE 1"/>
    <property type="match status" value="1"/>
</dbReference>
<reference evidence="10" key="1">
    <citation type="submission" date="2019-08" db="EMBL/GenBank/DDBJ databases">
        <title>Genomic characterization of a novel candidate phylum (ARYD3) from a high temperature, high salinity tertiary oil reservoir in north central Oklahoma, USA.</title>
        <authorList>
            <person name="Youssef N.H."/>
            <person name="Yadav A."/>
            <person name="Elshahed M.S."/>
        </authorList>
    </citation>
    <scope>NUCLEOTIDE SEQUENCE [LARGE SCALE GENOMIC DNA]</scope>
    <source>
        <strain evidence="10">ARYD3</strain>
    </source>
</reference>
<accession>A0A5D0MIX4</accession>